<dbReference type="FunFam" id="3.40.50.300:FF:000287">
    <property type="entry name" value="Multidrug ABC transporter ATP-binding protein"/>
    <property type="match status" value="1"/>
</dbReference>
<dbReference type="GO" id="GO:0005524">
    <property type="term" value="F:ATP binding"/>
    <property type="evidence" value="ECO:0007669"/>
    <property type="project" value="UniProtKB-KW"/>
</dbReference>
<evidence type="ECO:0000256" key="4">
    <source>
        <dbReference type="ARBA" id="ARBA00022692"/>
    </source>
</evidence>
<dbReference type="CDD" id="cd18547">
    <property type="entry name" value="ABC_6TM_Tm288_like"/>
    <property type="match status" value="1"/>
</dbReference>
<dbReference type="Gene3D" id="3.40.50.300">
    <property type="entry name" value="P-loop containing nucleotide triphosphate hydrolases"/>
    <property type="match status" value="1"/>
</dbReference>
<dbReference type="SUPFAM" id="SSF52540">
    <property type="entry name" value="P-loop containing nucleoside triphosphate hydrolases"/>
    <property type="match status" value="1"/>
</dbReference>
<keyword evidence="6 13" id="KW-0067">ATP-binding</keyword>
<dbReference type="PROSITE" id="PS00211">
    <property type="entry name" value="ABC_TRANSPORTER_1"/>
    <property type="match status" value="1"/>
</dbReference>
<dbReference type="EMBL" id="JACJVQ010000006">
    <property type="protein sequence ID" value="MBB6634411.1"/>
    <property type="molecule type" value="Genomic_DNA"/>
</dbReference>
<dbReference type="GO" id="GO:0015421">
    <property type="term" value="F:ABC-type oligopeptide transporter activity"/>
    <property type="evidence" value="ECO:0007669"/>
    <property type="project" value="TreeGrafter"/>
</dbReference>
<evidence type="ECO:0000256" key="10">
    <source>
        <dbReference type="SAM" id="Phobius"/>
    </source>
</evidence>
<evidence type="ECO:0000256" key="6">
    <source>
        <dbReference type="ARBA" id="ARBA00022840"/>
    </source>
</evidence>
<evidence type="ECO:0000256" key="7">
    <source>
        <dbReference type="ARBA" id="ARBA00022989"/>
    </source>
</evidence>
<gene>
    <name evidence="13" type="ORF">H7B67_09830</name>
</gene>
<organism evidence="13 14">
    <name type="scientific">Cohnella thailandensis</name>
    <dbReference type="NCBI Taxonomy" id="557557"/>
    <lineage>
        <taxon>Bacteria</taxon>
        <taxon>Bacillati</taxon>
        <taxon>Bacillota</taxon>
        <taxon>Bacilli</taxon>
        <taxon>Bacillales</taxon>
        <taxon>Paenibacillaceae</taxon>
        <taxon>Cohnella</taxon>
    </lineage>
</organism>
<keyword evidence="14" id="KW-1185">Reference proteome</keyword>
<dbReference type="InterPro" id="IPR027417">
    <property type="entry name" value="P-loop_NTPase"/>
</dbReference>
<dbReference type="GO" id="GO:0005886">
    <property type="term" value="C:plasma membrane"/>
    <property type="evidence" value="ECO:0007669"/>
    <property type="project" value="UniProtKB-SubCell"/>
</dbReference>
<reference evidence="13 14" key="1">
    <citation type="submission" date="2020-08" db="EMBL/GenBank/DDBJ databases">
        <title>Cohnella phylogeny.</title>
        <authorList>
            <person name="Dunlap C."/>
        </authorList>
    </citation>
    <scope>NUCLEOTIDE SEQUENCE [LARGE SCALE GENOMIC DNA]</scope>
    <source>
        <strain evidence="13 14">DSM 25241</strain>
    </source>
</reference>
<feature type="domain" description="ABC transporter" evidence="11">
    <location>
        <begin position="368"/>
        <end position="604"/>
    </location>
</feature>
<dbReference type="Pfam" id="PF00664">
    <property type="entry name" value="ABC_membrane"/>
    <property type="match status" value="1"/>
</dbReference>
<dbReference type="InterPro" id="IPR039421">
    <property type="entry name" value="Type_1_exporter"/>
</dbReference>
<keyword evidence="7 10" id="KW-1133">Transmembrane helix</keyword>
<evidence type="ECO:0000313" key="14">
    <source>
        <dbReference type="Proteomes" id="UP000535838"/>
    </source>
</evidence>
<evidence type="ECO:0000256" key="9">
    <source>
        <dbReference type="SAM" id="MobiDB-lite"/>
    </source>
</evidence>
<feature type="region of interest" description="Disordered" evidence="9">
    <location>
        <begin position="1"/>
        <end position="33"/>
    </location>
</feature>
<sequence>MQLNVRPNAGPGGGPGGPPARGMPVPKQRARDTRRTISRIWRYLSRQRAGLVFTILFAIVGTGLGLLAPYLLGRAIDDYILDHDKSGLLRLCVMLGAVYLGNAAASWLQAHLMAGVSQKTVRVMRKDLFGHLQKLPIPFIDRSAKGDLMSRATNDIENVSTTLNQSLIQIVTSAITLIGSLALMFALNVWLTLVCLITIPLVSRASKSIASRTKKHFSDQQASLGRLNGFIEETLSGQKVVKTLRREGRAIEDFSEMNGALKSASVKAQTLSGYMGPVMNTMGHLTFILIATVGGWMAYEEWTSVGVIVSFLNYSKLFSAPINDLANQYNLIQAGIAGAERVFELMDAESEYSESDPGKPVDTLTGAVVFDKVSFAYRQDKPVLREVSFRAKPGDVIALVGPTGAGKTTVINLLTRFYDIEEGHGCISIDGEDIRGLDKDSLRGRLGIVLQDAYTFSDTIRENIRYGRLDATDEEIVAAAKLANVHSFVRKLPQGYDTMLTADGGNLSQGQRQLITIARAILANPAILILDEATSSVDTRTEVHIQQAMETLMQGRTSFVIAHRLNTVRHADQILVIDGGRIVERGTHEELLAERGFYERLYRTQFAGEAI</sequence>
<protein>
    <submittedName>
        <fullName evidence="13">ABC transporter ATP-binding protein</fullName>
    </submittedName>
</protein>
<dbReference type="Gene3D" id="1.20.1560.10">
    <property type="entry name" value="ABC transporter type 1, transmembrane domain"/>
    <property type="match status" value="1"/>
</dbReference>
<dbReference type="FunFam" id="1.20.1560.10:FF:000011">
    <property type="entry name" value="Multidrug ABC transporter ATP-binding protein"/>
    <property type="match status" value="1"/>
</dbReference>
<dbReference type="PANTHER" id="PTHR43394">
    <property type="entry name" value="ATP-DEPENDENT PERMEASE MDL1, MITOCHONDRIAL"/>
    <property type="match status" value="1"/>
</dbReference>
<evidence type="ECO:0000313" key="13">
    <source>
        <dbReference type="EMBL" id="MBB6634411.1"/>
    </source>
</evidence>
<keyword evidence="5" id="KW-0547">Nucleotide-binding</keyword>
<keyword evidence="8 10" id="KW-0472">Membrane</keyword>
<dbReference type="Proteomes" id="UP000535838">
    <property type="component" value="Unassembled WGS sequence"/>
</dbReference>
<evidence type="ECO:0000256" key="5">
    <source>
        <dbReference type="ARBA" id="ARBA00022741"/>
    </source>
</evidence>
<proteinExistence type="predicted"/>
<name>A0A841T043_9BACL</name>
<dbReference type="InterPro" id="IPR011527">
    <property type="entry name" value="ABC1_TM_dom"/>
</dbReference>
<evidence type="ECO:0000256" key="3">
    <source>
        <dbReference type="ARBA" id="ARBA00022475"/>
    </source>
</evidence>
<accession>A0A841T043</accession>
<evidence type="ECO:0000259" key="11">
    <source>
        <dbReference type="PROSITE" id="PS50893"/>
    </source>
</evidence>
<feature type="transmembrane region" description="Helical" evidence="10">
    <location>
        <begin position="49"/>
        <end position="68"/>
    </location>
</feature>
<feature type="domain" description="ABC transmembrane type-1" evidence="12">
    <location>
        <begin position="52"/>
        <end position="334"/>
    </location>
</feature>
<dbReference type="PANTHER" id="PTHR43394:SF1">
    <property type="entry name" value="ATP-BINDING CASSETTE SUB-FAMILY B MEMBER 10, MITOCHONDRIAL"/>
    <property type="match status" value="1"/>
</dbReference>
<evidence type="ECO:0000256" key="2">
    <source>
        <dbReference type="ARBA" id="ARBA00022448"/>
    </source>
</evidence>
<dbReference type="Pfam" id="PF00005">
    <property type="entry name" value="ABC_tran"/>
    <property type="match status" value="1"/>
</dbReference>
<dbReference type="InterPro" id="IPR036640">
    <property type="entry name" value="ABC1_TM_sf"/>
</dbReference>
<dbReference type="AlphaFoldDB" id="A0A841T043"/>
<dbReference type="PROSITE" id="PS50893">
    <property type="entry name" value="ABC_TRANSPORTER_2"/>
    <property type="match status" value="1"/>
</dbReference>
<keyword evidence="2" id="KW-0813">Transport</keyword>
<evidence type="ECO:0000256" key="8">
    <source>
        <dbReference type="ARBA" id="ARBA00023136"/>
    </source>
</evidence>
<comment type="subcellular location">
    <subcellularLocation>
        <location evidence="1">Cell membrane</location>
        <topology evidence="1">Multi-pass membrane protein</topology>
    </subcellularLocation>
</comment>
<comment type="caution">
    <text evidence="13">The sequence shown here is derived from an EMBL/GenBank/DDBJ whole genome shotgun (WGS) entry which is preliminary data.</text>
</comment>
<dbReference type="InterPro" id="IPR017871">
    <property type="entry name" value="ABC_transporter-like_CS"/>
</dbReference>
<evidence type="ECO:0000256" key="1">
    <source>
        <dbReference type="ARBA" id="ARBA00004651"/>
    </source>
</evidence>
<dbReference type="SUPFAM" id="SSF90123">
    <property type="entry name" value="ABC transporter transmembrane region"/>
    <property type="match status" value="1"/>
</dbReference>
<dbReference type="InterPro" id="IPR003593">
    <property type="entry name" value="AAA+_ATPase"/>
</dbReference>
<dbReference type="SMART" id="SM00382">
    <property type="entry name" value="AAA"/>
    <property type="match status" value="1"/>
</dbReference>
<feature type="transmembrane region" description="Helical" evidence="10">
    <location>
        <begin position="88"/>
        <end position="108"/>
    </location>
</feature>
<dbReference type="PROSITE" id="PS50929">
    <property type="entry name" value="ABC_TM1F"/>
    <property type="match status" value="1"/>
</dbReference>
<dbReference type="CDD" id="cd03254">
    <property type="entry name" value="ABCC_Glucan_exporter_like"/>
    <property type="match status" value="1"/>
</dbReference>
<dbReference type="GO" id="GO:0016887">
    <property type="term" value="F:ATP hydrolysis activity"/>
    <property type="evidence" value="ECO:0007669"/>
    <property type="project" value="InterPro"/>
</dbReference>
<keyword evidence="3" id="KW-1003">Cell membrane</keyword>
<keyword evidence="4 10" id="KW-0812">Transmembrane</keyword>
<evidence type="ECO:0000259" key="12">
    <source>
        <dbReference type="PROSITE" id="PS50929"/>
    </source>
</evidence>
<dbReference type="InterPro" id="IPR003439">
    <property type="entry name" value="ABC_transporter-like_ATP-bd"/>
</dbReference>
<feature type="transmembrane region" description="Helical" evidence="10">
    <location>
        <begin position="174"/>
        <end position="202"/>
    </location>
</feature>
<dbReference type="RefSeq" id="WP_185119615.1">
    <property type="nucleotide sequence ID" value="NZ_JACJVQ010000006.1"/>
</dbReference>